<evidence type="ECO:0000256" key="1">
    <source>
        <dbReference type="SAM" id="MobiDB-lite"/>
    </source>
</evidence>
<dbReference type="eggNOG" id="ENOG502SCKF">
    <property type="taxonomic scope" value="Eukaryota"/>
</dbReference>
<proteinExistence type="predicted"/>
<dbReference type="GeneID" id="5982321"/>
<dbReference type="AlphaFoldDB" id="Q0TZA3"/>
<gene>
    <name evidence="2" type="ORF">SNOG_15234</name>
</gene>
<dbReference type="VEuPathDB" id="FungiDB:JI435_152340"/>
<name>Q0TZA3_PHANO</name>
<dbReference type="KEGG" id="pno:SNOG_15234"/>
<dbReference type="EMBL" id="CH445360">
    <property type="protein sequence ID" value="EAT77459.2"/>
    <property type="molecule type" value="Genomic_DNA"/>
</dbReference>
<accession>Q0TZA3</accession>
<feature type="compositionally biased region" description="Polar residues" evidence="1">
    <location>
        <begin position="12"/>
        <end position="22"/>
    </location>
</feature>
<evidence type="ECO:0000313" key="2">
    <source>
        <dbReference type="EMBL" id="EAT77459.2"/>
    </source>
</evidence>
<dbReference type="InParanoid" id="Q0TZA3"/>
<feature type="region of interest" description="Disordered" evidence="1">
    <location>
        <begin position="1"/>
        <end position="70"/>
    </location>
</feature>
<protein>
    <submittedName>
        <fullName evidence="2">Uncharacterized protein</fullName>
    </submittedName>
</protein>
<dbReference type="HOGENOM" id="CLU_1917801_0_0_1"/>
<dbReference type="Proteomes" id="UP000001055">
    <property type="component" value="Unassembled WGS sequence"/>
</dbReference>
<feature type="compositionally biased region" description="Acidic residues" evidence="1">
    <location>
        <begin position="47"/>
        <end position="62"/>
    </location>
</feature>
<reference evidence="3" key="1">
    <citation type="journal article" date="2007" name="Plant Cell">
        <title>Dothideomycete-plant interactions illuminated by genome sequencing and EST analysis of the wheat pathogen Stagonospora nodorum.</title>
        <authorList>
            <person name="Hane J.K."/>
            <person name="Lowe R.G."/>
            <person name="Solomon P.S."/>
            <person name="Tan K.C."/>
            <person name="Schoch C.L."/>
            <person name="Spatafora J.W."/>
            <person name="Crous P.W."/>
            <person name="Kodira C."/>
            <person name="Birren B.W."/>
            <person name="Galagan J.E."/>
            <person name="Torriani S.F."/>
            <person name="McDonald B.A."/>
            <person name="Oliver R.P."/>
        </authorList>
    </citation>
    <scope>NUCLEOTIDE SEQUENCE [LARGE SCALE GENOMIC DNA]</scope>
    <source>
        <strain evidence="3">SN15 / ATCC MYA-4574 / FGSC 10173</strain>
    </source>
</reference>
<dbReference type="RefSeq" id="XP_001805393.1">
    <property type="nucleotide sequence ID" value="XM_001805341.1"/>
</dbReference>
<dbReference type="STRING" id="321614.Q0TZA3"/>
<sequence>MDGQFHPKSEPPATQNDDTASPSHKRVSSDDTERPPSAQQVRKDSDQNAEEDYDEMEEDDVDSNPAQKIEDFDWNELHGRYHEAMNKCRTQEGELAEEWESLMNVLLHFACSFHDADEGVVLPHLGRIWSRA</sequence>
<evidence type="ECO:0000313" key="3">
    <source>
        <dbReference type="Proteomes" id="UP000001055"/>
    </source>
</evidence>
<organism evidence="2 3">
    <name type="scientific">Phaeosphaeria nodorum (strain SN15 / ATCC MYA-4574 / FGSC 10173)</name>
    <name type="common">Glume blotch fungus</name>
    <name type="synonym">Parastagonospora nodorum</name>
    <dbReference type="NCBI Taxonomy" id="321614"/>
    <lineage>
        <taxon>Eukaryota</taxon>
        <taxon>Fungi</taxon>
        <taxon>Dikarya</taxon>
        <taxon>Ascomycota</taxon>
        <taxon>Pezizomycotina</taxon>
        <taxon>Dothideomycetes</taxon>
        <taxon>Pleosporomycetidae</taxon>
        <taxon>Pleosporales</taxon>
        <taxon>Pleosporineae</taxon>
        <taxon>Phaeosphaeriaceae</taxon>
        <taxon>Parastagonospora</taxon>
    </lineage>
</organism>